<evidence type="ECO:0000313" key="1">
    <source>
        <dbReference type="EMBL" id="KAF2088448.1"/>
    </source>
</evidence>
<dbReference type="EMBL" id="ML978716">
    <property type="protein sequence ID" value="KAF2088448.1"/>
    <property type="molecule type" value="Genomic_DNA"/>
</dbReference>
<dbReference type="AlphaFoldDB" id="A0A9P4HYZ4"/>
<keyword evidence="2" id="KW-1185">Reference proteome</keyword>
<name>A0A9P4HYZ4_9PEZI</name>
<protein>
    <recommendedName>
        <fullName evidence="3">Pathogenesis associated protein Cap20</fullName>
    </recommendedName>
</protein>
<sequence>MGEPMTNGEKPSSHFVHHLVTYPVVHDLVNTYKTNPYGAKSLEISNAAYDKFGKPVMPYLQGPYSWLHPYISKADSLADSGLEKVETHFPIVKQDTETIKDSVLDAALMPLRVVGATKNYVFSTYDDEYQKTGGKGLITTAKAIVSTELKITADFFQKVADYLGPKKEEAKKKIQEKTNN</sequence>
<reference evidence="1" key="1">
    <citation type="journal article" date="2020" name="Stud. Mycol.">
        <title>101 Dothideomycetes genomes: a test case for predicting lifestyles and emergence of pathogens.</title>
        <authorList>
            <person name="Haridas S."/>
            <person name="Albert R."/>
            <person name="Binder M."/>
            <person name="Bloem J."/>
            <person name="Labutti K."/>
            <person name="Salamov A."/>
            <person name="Andreopoulos B."/>
            <person name="Baker S."/>
            <person name="Barry K."/>
            <person name="Bills G."/>
            <person name="Bluhm B."/>
            <person name="Cannon C."/>
            <person name="Castanera R."/>
            <person name="Culley D."/>
            <person name="Daum C."/>
            <person name="Ezra D."/>
            <person name="Gonzalez J."/>
            <person name="Henrissat B."/>
            <person name="Kuo A."/>
            <person name="Liang C."/>
            <person name="Lipzen A."/>
            <person name="Lutzoni F."/>
            <person name="Magnuson J."/>
            <person name="Mondo S."/>
            <person name="Nolan M."/>
            <person name="Ohm R."/>
            <person name="Pangilinan J."/>
            <person name="Park H.-J."/>
            <person name="Ramirez L."/>
            <person name="Alfaro M."/>
            <person name="Sun H."/>
            <person name="Tritt A."/>
            <person name="Yoshinaga Y."/>
            <person name="Zwiers L.-H."/>
            <person name="Turgeon B."/>
            <person name="Goodwin S."/>
            <person name="Spatafora J."/>
            <person name="Crous P."/>
            <person name="Grigoriev I."/>
        </authorList>
    </citation>
    <scope>NUCLEOTIDE SEQUENCE</scope>
    <source>
        <strain evidence="1">CBS 121410</strain>
    </source>
</reference>
<accession>A0A9P4HYZ4</accession>
<evidence type="ECO:0000313" key="2">
    <source>
        <dbReference type="Proteomes" id="UP000799776"/>
    </source>
</evidence>
<gene>
    <name evidence="1" type="ORF">K490DRAFT_55864</name>
</gene>
<proteinExistence type="predicted"/>
<organism evidence="1 2">
    <name type="scientific">Saccharata proteae CBS 121410</name>
    <dbReference type="NCBI Taxonomy" id="1314787"/>
    <lineage>
        <taxon>Eukaryota</taxon>
        <taxon>Fungi</taxon>
        <taxon>Dikarya</taxon>
        <taxon>Ascomycota</taxon>
        <taxon>Pezizomycotina</taxon>
        <taxon>Dothideomycetes</taxon>
        <taxon>Dothideomycetes incertae sedis</taxon>
        <taxon>Botryosphaeriales</taxon>
        <taxon>Saccharataceae</taxon>
        <taxon>Saccharata</taxon>
    </lineage>
</organism>
<comment type="caution">
    <text evidence="1">The sequence shown here is derived from an EMBL/GenBank/DDBJ whole genome shotgun (WGS) entry which is preliminary data.</text>
</comment>
<evidence type="ECO:0008006" key="3">
    <source>
        <dbReference type="Google" id="ProtNLM"/>
    </source>
</evidence>
<dbReference type="Proteomes" id="UP000799776">
    <property type="component" value="Unassembled WGS sequence"/>
</dbReference>
<dbReference type="OrthoDB" id="376826at2759"/>